<proteinExistence type="predicted"/>
<reference evidence="1 2" key="1">
    <citation type="journal article" date="2008" name="Proc. Natl. Acad. Sci. U.S.A.">
        <title>Niche adaptation and genome expansion in the chlorophyll d-producing cyanobacterium Acaryochloris marina.</title>
        <authorList>
            <person name="Swingley W.D."/>
            <person name="Chen M."/>
            <person name="Cheung P.C."/>
            <person name="Conrad A.L."/>
            <person name="Dejesa L.C."/>
            <person name="Hao J."/>
            <person name="Honchak B.M."/>
            <person name="Karbach L.E."/>
            <person name="Kurdoglu A."/>
            <person name="Lahiri S."/>
            <person name="Mastrian S.D."/>
            <person name="Miyashita H."/>
            <person name="Page L."/>
            <person name="Ramakrishna P."/>
            <person name="Satoh S."/>
            <person name="Sattley W.M."/>
            <person name="Shimada Y."/>
            <person name="Taylor H.L."/>
            <person name="Tomo T."/>
            <person name="Tsuchiya T."/>
            <person name="Wang Z.T."/>
            <person name="Raymond J."/>
            <person name="Mimuro M."/>
            <person name="Blankenship R.E."/>
            <person name="Touchman J.W."/>
        </authorList>
    </citation>
    <scope>NUCLEOTIDE SEQUENCE [LARGE SCALE GENOMIC DNA]</scope>
    <source>
        <strain evidence="2">MBIC 11017</strain>
        <plasmid evidence="2">Plasmid pREB5</plasmid>
    </source>
</reference>
<keyword evidence="2" id="KW-1185">Reference proteome</keyword>
<protein>
    <submittedName>
        <fullName evidence="1">Uncharacterized protein</fullName>
    </submittedName>
</protein>
<gene>
    <name evidence="1" type="ordered locus">AM1_E0003</name>
</gene>
<dbReference type="KEGG" id="amr:AM1_E0003"/>
<evidence type="ECO:0000313" key="1">
    <source>
        <dbReference type="EMBL" id="ABW32773.1"/>
    </source>
</evidence>
<dbReference type="HOGENOM" id="CLU_3264105_0_0_3"/>
<geneLocation type="plasmid" evidence="1 2">
    <name>pREB5</name>
</geneLocation>
<accession>A8ZP37</accession>
<keyword evidence="1" id="KW-0614">Plasmid</keyword>
<dbReference type="EMBL" id="CP000842">
    <property type="protein sequence ID" value="ABW32773.1"/>
    <property type="molecule type" value="Genomic_DNA"/>
</dbReference>
<sequence length="41" mass="4539">MIRALKNVKLNFSNKTPSADLKNYSAPAVAKYICMLPQLVS</sequence>
<evidence type="ECO:0000313" key="2">
    <source>
        <dbReference type="Proteomes" id="UP000000268"/>
    </source>
</evidence>
<organism evidence="1 2">
    <name type="scientific">Acaryochloris marina (strain MBIC 11017)</name>
    <dbReference type="NCBI Taxonomy" id="329726"/>
    <lineage>
        <taxon>Bacteria</taxon>
        <taxon>Bacillati</taxon>
        <taxon>Cyanobacteriota</taxon>
        <taxon>Cyanophyceae</taxon>
        <taxon>Acaryochloridales</taxon>
        <taxon>Acaryochloridaceae</taxon>
        <taxon>Acaryochloris</taxon>
    </lineage>
</organism>
<dbReference type="AlphaFoldDB" id="A8ZP37"/>
<name>A8ZP37_ACAM1</name>
<dbReference type="Proteomes" id="UP000000268">
    <property type="component" value="Plasmid pREB5"/>
</dbReference>